<reference evidence="1 2" key="1">
    <citation type="journal article" date="2019" name="Nat. Ecol. Evol.">
        <title>Megaphylogeny resolves global patterns of mushroom evolution.</title>
        <authorList>
            <person name="Varga T."/>
            <person name="Krizsan K."/>
            <person name="Foldi C."/>
            <person name="Dima B."/>
            <person name="Sanchez-Garcia M."/>
            <person name="Sanchez-Ramirez S."/>
            <person name="Szollosi G.J."/>
            <person name="Szarkandi J.G."/>
            <person name="Papp V."/>
            <person name="Albert L."/>
            <person name="Andreopoulos W."/>
            <person name="Angelini C."/>
            <person name="Antonin V."/>
            <person name="Barry K.W."/>
            <person name="Bougher N.L."/>
            <person name="Buchanan P."/>
            <person name="Buyck B."/>
            <person name="Bense V."/>
            <person name="Catcheside P."/>
            <person name="Chovatia M."/>
            <person name="Cooper J."/>
            <person name="Damon W."/>
            <person name="Desjardin D."/>
            <person name="Finy P."/>
            <person name="Geml J."/>
            <person name="Haridas S."/>
            <person name="Hughes K."/>
            <person name="Justo A."/>
            <person name="Karasinski D."/>
            <person name="Kautmanova I."/>
            <person name="Kiss B."/>
            <person name="Kocsube S."/>
            <person name="Kotiranta H."/>
            <person name="LaButti K.M."/>
            <person name="Lechner B.E."/>
            <person name="Liimatainen K."/>
            <person name="Lipzen A."/>
            <person name="Lukacs Z."/>
            <person name="Mihaltcheva S."/>
            <person name="Morgado L.N."/>
            <person name="Niskanen T."/>
            <person name="Noordeloos M.E."/>
            <person name="Ohm R.A."/>
            <person name="Ortiz-Santana B."/>
            <person name="Ovrebo C."/>
            <person name="Racz N."/>
            <person name="Riley R."/>
            <person name="Savchenko A."/>
            <person name="Shiryaev A."/>
            <person name="Soop K."/>
            <person name="Spirin V."/>
            <person name="Szebenyi C."/>
            <person name="Tomsovsky M."/>
            <person name="Tulloss R.E."/>
            <person name="Uehling J."/>
            <person name="Grigoriev I.V."/>
            <person name="Vagvolgyi C."/>
            <person name="Papp T."/>
            <person name="Martin F.M."/>
            <person name="Miettinen O."/>
            <person name="Hibbett D.S."/>
            <person name="Nagy L.G."/>
        </authorList>
    </citation>
    <scope>NUCLEOTIDE SEQUENCE [LARGE SCALE GENOMIC DNA]</scope>
    <source>
        <strain evidence="1 2">CBS 962.96</strain>
    </source>
</reference>
<dbReference type="EMBL" id="ML179065">
    <property type="protein sequence ID" value="THV03559.1"/>
    <property type="molecule type" value="Genomic_DNA"/>
</dbReference>
<dbReference type="Proteomes" id="UP000297245">
    <property type="component" value="Unassembled WGS sequence"/>
</dbReference>
<gene>
    <name evidence="1" type="ORF">K435DRAFT_851673</name>
</gene>
<name>A0A4S8MLZ6_DENBC</name>
<keyword evidence="2" id="KW-1185">Reference proteome</keyword>
<dbReference type="AlphaFoldDB" id="A0A4S8MLZ6"/>
<sequence length="104" mass="11302">MPVMEEVSQWNTLMVIIVVGGSVADCSTALSLIRQNPDASAPVLDNADTSLFKEQLSEDISSYLAPHLPVEELLQDTFSSSEAEANHYHYSLPIFTRSSGNACV</sequence>
<protein>
    <submittedName>
        <fullName evidence="1">Uncharacterized protein</fullName>
    </submittedName>
</protein>
<accession>A0A4S8MLZ6</accession>
<dbReference type="OrthoDB" id="2647594at2759"/>
<organism evidence="1 2">
    <name type="scientific">Dendrothele bispora (strain CBS 962.96)</name>
    <dbReference type="NCBI Taxonomy" id="1314807"/>
    <lineage>
        <taxon>Eukaryota</taxon>
        <taxon>Fungi</taxon>
        <taxon>Dikarya</taxon>
        <taxon>Basidiomycota</taxon>
        <taxon>Agaricomycotina</taxon>
        <taxon>Agaricomycetes</taxon>
        <taxon>Agaricomycetidae</taxon>
        <taxon>Agaricales</taxon>
        <taxon>Agaricales incertae sedis</taxon>
        <taxon>Dendrothele</taxon>
    </lineage>
</organism>
<evidence type="ECO:0000313" key="1">
    <source>
        <dbReference type="EMBL" id="THV03559.1"/>
    </source>
</evidence>
<evidence type="ECO:0000313" key="2">
    <source>
        <dbReference type="Proteomes" id="UP000297245"/>
    </source>
</evidence>
<proteinExistence type="predicted"/>